<organism evidence="1 2">
    <name type="scientific">Plakobranchus ocellatus</name>
    <dbReference type="NCBI Taxonomy" id="259542"/>
    <lineage>
        <taxon>Eukaryota</taxon>
        <taxon>Metazoa</taxon>
        <taxon>Spiralia</taxon>
        <taxon>Lophotrochozoa</taxon>
        <taxon>Mollusca</taxon>
        <taxon>Gastropoda</taxon>
        <taxon>Heterobranchia</taxon>
        <taxon>Euthyneura</taxon>
        <taxon>Panpulmonata</taxon>
        <taxon>Sacoglossa</taxon>
        <taxon>Placobranchoidea</taxon>
        <taxon>Plakobranchidae</taxon>
        <taxon>Plakobranchus</taxon>
    </lineage>
</organism>
<keyword evidence="2" id="KW-1185">Reference proteome</keyword>
<evidence type="ECO:0008006" key="3">
    <source>
        <dbReference type="Google" id="ProtNLM"/>
    </source>
</evidence>
<dbReference type="AlphaFoldDB" id="A0AAV3YZA4"/>
<sequence>MWLLQLGLLLVDGIKSPCRRQASTVDTEIFKAHRTRAASTSTVARHIDTPTIGLFLRKVVQKSVKSCAGKVPKLRRQVALYTNSCALILNE</sequence>
<dbReference type="Proteomes" id="UP000735302">
    <property type="component" value="Unassembled WGS sequence"/>
</dbReference>
<evidence type="ECO:0000313" key="1">
    <source>
        <dbReference type="EMBL" id="GFN88504.1"/>
    </source>
</evidence>
<accession>A0AAV3YZA4</accession>
<proteinExistence type="predicted"/>
<dbReference type="EMBL" id="BLXT01001848">
    <property type="protein sequence ID" value="GFN88504.1"/>
    <property type="molecule type" value="Genomic_DNA"/>
</dbReference>
<protein>
    <recommendedName>
        <fullName evidence="3">Secreted protein</fullName>
    </recommendedName>
</protein>
<evidence type="ECO:0000313" key="2">
    <source>
        <dbReference type="Proteomes" id="UP000735302"/>
    </source>
</evidence>
<gene>
    <name evidence="1" type="ORF">PoB_001501000</name>
</gene>
<comment type="caution">
    <text evidence="1">The sequence shown here is derived from an EMBL/GenBank/DDBJ whole genome shotgun (WGS) entry which is preliminary data.</text>
</comment>
<reference evidence="1 2" key="1">
    <citation type="journal article" date="2021" name="Elife">
        <title>Chloroplast acquisition without the gene transfer in kleptoplastic sea slugs, Plakobranchus ocellatus.</title>
        <authorList>
            <person name="Maeda T."/>
            <person name="Takahashi S."/>
            <person name="Yoshida T."/>
            <person name="Shimamura S."/>
            <person name="Takaki Y."/>
            <person name="Nagai Y."/>
            <person name="Toyoda A."/>
            <person name="Suzuki Y."/>
            <person name="Arimoto A."/>
            <person name="Ishii H."/>
            <person name="Satoh N."/>
            <person name="Nishiyama T."/>
            <person name="Hasebe M."/>
            <person name="Maruyama T."/>
            <person name="Minagawa J."/>
            <person name="Obokata J."/>
            <person name="Shigenobu S."/>
        </authorList>
    </citation>
    <scope>NUCLEOTIDE SEQUENCE [LARGE SCALE GENOMIC DNA]</scope>
</reference>
<name>A0AAV3YZA4_9GAST</name>